<keyword evidence="1" id="KW-1133">Transmembrane helix</keyword>
<evidence type="ECO:0008006" key="4">
    <source>
        <dbReference type="Google" id="ProtNLM"/>
    </source>
</evidence>
<gene>
    <name evidence="2" type="ORF">K7472_27235</name>
</gene>
<organism evidence="2 3">
    <name type="scientific">Streptantibioticus parmotrematis</name>
    <dbReference type="NCBI Taxonomy" id="2873249"/>
    <lineage>
        <taxon>Bacteria</taxon>
        <taxon>Bacillati</taxon>
        <taxon>Actinomycetota</taxon>
        <taxon>Actinomycetes</taxon>
        <taxon>Kitasatosporales</taxon>
        <taxon>Streptomycetaceae</taxon>
        <taxon>Streptantibioticus</taxon>
    </lineage>
</organism>
<evidence type="ECO:0000256" key="1">
    <source>
        <dbReference type="SAM" id="Phobius"/>
    </source>
</evidence>
<dbReference type="SUPFAM" id="SSF53474">
    <property type="entry name" value="alpha/beta-Hydrolases"/>
    <property type="match status" value="1"/>
</dbReference>
<dbReference type="EMBL" id="JAINVZ010000025">
    <property type="protein sequence ID" value="MBY8888508.1"/>
    <property type="molecule type" value="Genomic_DNA"/>
</dbReference>
<sequence length="342" mass="35165">MLPRPAYEAASASAGAITLLCVVLLVTAVAAALWLGRTAVARWTLERAGRAYELPENYRPAVLRAAAALAVLTCGIVAAVSLPDGEPAARAPLAAPTLPAPPVRKAPVPHAAPQNAVEPAPVTIARPAGGTLQRFADGTRVWLPPQYAYGGRASQAFPMVVAYLPATAPDREPLYPAFVRHVRQGLADPFVIVLPRDCSVDPGKALATAARHYRTVGGRGARAVVGVGALAACAVRAALANPGRFGAAVGVSGTYGKGAVGVPRVRPLSAPHVLLASASGEDGQRASALRLRAALRRVGVRVRIIDGVVPDPGTGGDARRHELALVSEYLTEELAGPARPAS</sequence>
<protein>
    <recommendedName>
        <fullName evidence="4">Esterase</fullName>
    </recommendedName>
</protein>
<dbReference type="InterPro" id="IPR029058">
    <property type="entry name" value="AB_hydrolase_fold"/>
</dbReference>
<keyword evidence="3" id="KW-1185">Reference proteome</keyword>
<evidence type="ECO:0000313" key="2">
    <source>
        <dbReference type="EMBL" id="MBY8888508.1"/>
    </source>
</evidence>
<dbReference type="RefSeq" id="WP_222981225.1">
    <property type="nucleotide sequence ID" value="NZ_JAINVZ010000025.1"/>
</dbReference>
<keyword evidence="1" id="KW-0812">Transmembrane</keyword>
<accession>A0ABS7QZ62</accession>
<comment type="caution">
    <text evidence="2">The sequence shown here is derived from an EMBL/GenBank/DDBJ whole genome shotgun (WGS) entry which is preliminary data.</text>
</comment>
<keyword evidence="1" id="KW-0472">Membrane</keyword>
<feature type="transmembrane region" description="Helical" evidence="1">
    <location>
        <begin position="61"/>
        <end position="82"/>
    </location>
</feature>
<reference evidence="2 3" key="1">
    <citation type="submission" date="2021-08" db="EMBL/GenBank/DDBJ databases">
        <title>Streptomyces sp. PTM05 isolated from lichen.</title>
        <authorList>
            <person name="Somphong A."/>
            <person name="Phongsopitanun W."/>
            <person name="Tanasupawat S."/>
        </authorList>
    </citation>
    <scope>NUCLEOTIDE SEQUENCE [LARGE SCALE GENOMIC DNA]</scope>
    <source>
        <strain evidence="2 3">Ptm05</strain>
    </source>
</reference>
<evidence type="ECO:0000313" key="3">
    <source>
        <dbReference type="Proteomes" id="UP001198565"/>
    </source>
</evidence>
<name>A0ABS7QZ62_9ACTN</name>
<feature type="transmembrane region" description="Helical" evidence="1">
    <location>
        <begin position="12"/>
        <end position="40"/>
    </location>
</feature>
<dbReference type="Proteomes" id="UP001198565">
    <property type="component" value="Unassembled WGS sequence"/>
</dbReference>
<dbReference type="Gene3D" id="3.40.50.1820">
    <property type="entry name" value="alpha/beta hydrolase"/>
    <property type="match status" value="1"/>
</dbReference>
<proteinExistence type="predicted"/>